<dbReference type="Proteomes" id="UP000306584">
    <property type="component" value="Unassembled WGS sequence"/>
</dbReference>
<name>A0A4S9KF48_AURPU</name>
<reference evidence="1 2" key="1">
    <citation type="submission" date="2018-10" db="EMBL/GenBank/DDBJ databases">
        <title>Fifty Aureobasidium pullulans genomes reveal a recombining polyextremotolerant generalist.</title>
        <authorList>
            <person name="Gostincar C."/>
            <person name="Turk M."/>
            <person name="Zajc J."/>
            <person name="Gunde-Cimerman N."/>
        </authorList>
    </citation>
    <scope>NUCLEOTIDE SEQUENCE [LARGE SCALE GENOMIC DNA]</scope>
    <source>
        <strain evidence="1 2">EXF-6604</strain>
    </source>
</reference>
<sequence length="361" mass="41211">MLSLNCSKIGTVRPRIFGLLSSLRVTHRQVHANNDIRATILSSHPELVEESSRKRVLEQYISECARLGIRQNTKIGKIRLPQSKPEQFVHLKAKAIAASLLDEEKSGQLLKQYQACKSWIEKNTPDLEKLYAAEKRAVLQRFPSLVASPVREHILKQYDAESARLFEQSEGPDDQPRKFVDGTWFAERQKFAELELQCVAVHLLEDGVPSKSELEEWKNDFDSSLKALKDLSVLPIEVEREEALRRYPDLEDPEVRRAIIEDTTRAFEMARTAQSKKKSVPSAIHKNCLEMFLKALDAQALSPDGDDAKRTKLRQQHRVEALADLAELKASKKGGWWILPNPLAIMDWISIDVSISVRRCW</sequence>
<evidence type="ECO:0000313" key="2">
    <source>
        <dbReference type="Proteomes" id="UP000306584"/>
    </source>
</evidence>
<gene>
    <name evidence="1" type="ORF">D6D01_08245</name>
</gene>
<accession>A0A4S9KF48</accession>
<dbReference type="AlphaFoldDB" id="A0A4S9KF48"/>
<dbReference type="EMBL" id="QZBD01000456">
    <property type="protein sequence ID" value="THY13914.1"/>
    <property type="molecule type" value="Genomic_DNA"/>
</dbReference>
<protein>
    <submittedName>
        <fullName evidence="1">Uncharacterized protein</fullName>
    </submittedName>
</protein>
<organism evidence="1 2">
    <name type="scientific">Aureobasidium pullulans</name>
    <name type="common">Black yeast</name>
    <name type="synonym">Pullularia pullulans</name>
    <dbReference type="NCBI Taxonomy" id="5580"/>
    <lineage>
        <taxon>Eukaryota</taxon>
        <taxon>Fungi</taxon>
        <taxon>Dikarya</taxon>
        <taxon>Ascomycota</taxon>
        <taxon>Pezizomycotina</taxon>
        <taxon>Dothideomycetes</taxon>
        <taxon>Dothideomycetidae</taxon>
        <taxon>Dothideales</taxon>
        <taxon>Saccotheciaceae</taxon>
        <taxon>Aureobasidium</taxon>
    </lineage>
</organism>
<proteinExistence type="predicted"/>
<comment type="caution">
    <text evidence="1">The sequence shown here is derived from an EMBL/GenBank/DDBJ whole genome shotgun (WGS) entry which is preliminary data.</text>
</comment>
<evidence type="ECO:0000313" key="1">
    <source>
        <dbReference type="EMBL" id="THY13914.1"/>
    </source>
</evidence>